<protein>
    <recommendedName>
        <fullName evidence="1">AAA+ ATPase domain-containing protein</fullName>
    </recommendedName>
</protein>
<proteinExistence type="predicted"/>
<dbReference type="InterPro" id="IPR003593">
    <property type="entry name" value="AAA+_ATPase"/>
</dbReference>
<dbReference type="SMART" id="SM00382">
    <property type="entry name" value="AAA"/>
    <property type="match status" value="1"/>
</dbReference>
<dbReference type="Pfam" id="PF00004">
    <property type="entry name" value="AAA"/>
    <property type="match status" value="1"/>
</dbReference>
<dbReference type="SUPFAM" id="SSF52540">
    <property type="entry name" value="P-loop containing nucleoside triphosphate hydrolases"/>
    <property type="match status" value="1"/>
</dbReference>
<evidence type="ECO:0000259" key="1">
    <source>
        <dbReference type="SMART" id="SM00382"/>
    </source>
</evidence>
<dbReference type="GO" id="GO:0016887">
    <property type="term" value="F:ATP hydrolysis activity"/>
    <property type="evidence" value="ECO:0007669"/>
    <property type="project" value="InterPro"/>
</dbReference>
<dbReference type="PANTHER" id="PTHR46411:SF2">
    <property type="entry name" value="AAA+ ATPASE DOMAIN-CONTAINING PROTEIN"/>
    <property type="match status" value="1"/>
</dbReference>
<dbReference type="InterPro" id="IPR054289">
    <property type="entry name" value="DUF7025"/>
</dbReference>
<dbReference type="EMBL" id="MDYO01000001">
    <property type="protein sequence ID" value="OQE03156.1"/>
    <property type="molecule type" value="Genomic_DNA"/>
</dbReference>
<dbReference type="InterPro" id="IPR003959">
    <property type="entry name" value="ATPase_AAA_core"/>
</dbReference>
<name>A0A1V6RNF8_9EURO</name>
<dbReference type="AlphaFoldDB" id="A0A1V6RNF8"/>
<dbReference type="GO" id="GO:0005524">
    <property type="term" value="F:ATP binding"/>
    <property type="evidence" value="ECO:0007669"/>
    <property type="project" value="InterPro"/>
</dbReference>
<accession>A0A1V6RNF8</accession>
<dbReference type="InterPro" id="IPR027417">
    <property type="entry name" value="P-loop_NTPase"/>
</dbReference>
<dbReference type="Gene3D" id="3.40.50.300">
    <property type="entry name" value="P-loop containing nucleotide triphosphate hydrolases"/>
    <property type="match status" value="1"/>
</dbReference>
<dbReference type="PANTHER" id="PTHR46411">
    <property type="entry name" value="FAMILY ATPASE, PUTATIVE-RELATED"/>
    <property type="match status" value="1"/>
</dbReference>
<evidence type="ECO:0000313" key="3">
    <source>
        <dbReference type="Proteomes" id="UP000191612"/>
    </source>
</evidence>
<sequence>MDSAEPLTGEKCEYKVYRHSTKKDGNISVVAVANPFSELSLGNKDSPYTLVVNRFLNEKNQLRKTTLQINSGRLLDVFREVIGIYPTVPADFTSPFELQGPFQMLLHYWEELDERRQTTKDADERMHLNLLFDFMRHEIEPERDSLLGMLRNKQIKFWNAWCIFRPGDLVYTEFMGHPWLLRCHKTAYEANTSEGPYLEVHCLYTDHDGTIAGEDSQIFRIYQKRSFAAENPAMITELPCYPRKFFEQADLENRLTARGQKFLALQGVAVMSYDGPSQYLKEPDESYYDRDLEEPGVWLPYTELGRVILDRKTFHEDQYLNAGCVEAKTPEPLCCPPYEYGVSLNRKEWCRFFIDFIEDVEWKENPWDSLIIGDHEKLVLQSLVTSHSYPEDSRDQSLQKGKGLVVLLHGSPGSGKTLTAETAAEGSKRAIMRTSLGELNKSNSPAAFENRLSLILRYATTWKVVVLMDEADVFLEAREDHGDTSHRNALVAVFLKELEYFSGIVFLTTNRIRSFDKAMKSRIHLALEYTRPGLETREKLWVQTLKSIPTEETSVDPDEAMKAFVLVKMNGREISNAVHTARTIARFQKKPVGIEHIEMVLGVWRRFDEGLKKIRKASTHPMDNRAHLVMRRTNSILEDEEGDFDS</sequence>
<dbReference type="CDD" id="cd19481">
    <property type="entry name" value="RecA-like_protease"/>
    <property type="match status" value="1"/>
</dbReference>
<evidence type="ECO:0000313" key="2">
    <source>
        <dbReference type="EMBL" id="OQE03156.1"/>
    </source>
</evidence>
<reference evidence="3" key="1">
    <citation type="journal article" date="2017" name="Nat. Microbiol.">
        <title>Global analysis of biosynthetic gene clusters reveals vast potential of secondary metabolite production in Penicillium species.</title>
        <authorList>
            <person name="Nielsen J.C."/>
            <person name="Grijseels S."/>
            <person name="Prigent S."/>
            <person name="Ji B."/>
            <person name="Dainat J."/>
            <person name="Nielsen K.F."/>
            <person name="Frisvad J.C."/>
            <person name="Workman M."/>
            <person name="Nielsen J."/>
        </authorList>
    </citation>
    <scope>NUCLEOTIDE SEQUENCE [LARGE SCALE GENOMIC DNA]</scope>
    <source>
        <strain evidence="3">IBT 29525</strain>
    </source>
</reference>
<dbReference type="Pfam" id="PF22942">
    <property type="entry name" value="DUF7025"/>
    <property type="match status" value="1"/>
</dbReference>
<dbReference type="STRING" id="60172.A0A1V6RNF8"/>
<comment type="caution">
    <text evidence="2">The sequence shown here is derived from an EMBL/GenBank/DDBJ whole genome shotgun (WGS) entry which is preliminary data.</text>
</comment>
<dbReference type="Proteomes" id="UP000191612">
    <property type="component" value="Unassembled WGS sequence"/>
</dbReference>
<feature type="domain" description="AAA+ ATPase" evidence="1">
    <location>
        <begin position="402"/>
        <end position="533"/>
    </location>
</feature>
<keyword evidence="3" id="KW-1185">Reference proteome</keyword>
<organism evidence="2 3">
    <name type="scientific">Penicillium solitum</name>
    <dbReference type="NCBI Taxonomy" id="60172"/>
    <lineage>
        <taxon>Eukaryota</taxon>
        <taxon>Fungi</taxon>
        <taxon>Dikarya</taxon>
        <taxon>Ascomycota</taxon>
        <taxon>Pezizomycotina</taxon>
        <taxon>Eurotiomycetes</taxon>
        <taxon>Eurotiomycetidae</taxon>
        <taxon>Eurotiales</taxon>
        <taxon>Aspergillaceae</taxon>
        <taxon>Penicillium</taxon>
    </lineage>
</organism>
<gene>
    <name evidence="2" type="ORF">PENSOL_c001G03241</name>
</gene>